<dbReference type="EMBL" id="JAVRIC010000009">
    <property type="protein sequence ID" value="MDT0497329.1"/>
    <property type="molecule type" value="Genomic_DNA"/>
</dbReference>
<protein>
    <submittedName>
        <fullName evidence="1">Toxin-antitoxin system, antitoxin component</fullName>
    </submittedName>
</protein>
<dbReference type="Proteomes" id="UP001254608">
    <property type="component" value="Unassembled WGS sequence"/>
</dbReference>
<reference evidence="1 2" key="1">
    <citation type="submission" date="2023-09" db="EMBL/GenBank/DDBJ databases">
        <authorList>
            <person name="Rey-Velasco X."/>
        </authorList>
    </citation>
    <scope>NUCLEOTIDE SEQUENCE [LARGE SCALE GENOMIC DNA]</scope>
    <source>
        <strain evidence="1 2">W345</strain>
    </source>
</reference>
<evidence type="ECO:0000313" key="2">
    <source>
        <dbReference type="Proteomes" id="UP001254608"/>
    </source>
</evidence>
<dbReference type="RefSeq" id="WP_311364723.1">
    <property type="nucleotide sequence ID" value="NZ_JAVRIC010000009.1"/>
</dbReference>
<sequence>MSKLTSKQREELQALAGLPDQNIDTSDVPEAVGWSTAERGKFYRPGSSQQIPIYLDTDLMEFLSQRAERRQIDTGTLVNELLRKDVELIKAAD</sequence>
<comment type="caution">
    <text evidence="1">The sequence shown here is derived from an EMBL/GenBank/DDBJ whole genome shotgun (WGS) entry which is preliminary data.</text>
</comment>
<name>A0ABU2WHI1_9GAMM</name>
<proteinExistence type="predicted"/>
<evidence type="ECO:0000313" key="1">
    <source>
        <dbReference type="EMBL" id="MDT0497329.1"/>
    </source>
</evidence>
<organism evidence="1 2">
    <name type="scientific">Banduia mediterranea</name>
    <dbReference type="NCBI Taxonomy" id="3075609"/>
    <lineage>
        <taxon>Bacteria</taxon>
        <taxon>Pseudomonadati</taxon>
        <taxon>Pseudomonadota</taxon>
        <taxon>Gammaproteobacteria</taxon>
        <taxon>Nevskiales</taxon>
        <taxon>Algiphilaceae</taxon>
        <taxon>Banduia</taxon>
    </lineage>
</organism>
<accession>A0ABU2WHI1</accession>
<gene>
    <name evidence="1" type="ORF">RM530_08115</name>
</gene>
<keyword evidence="2" id="KW-1185">Reference proteome</keyword>